<dbReference type="Proteomes" id="UP001168146">
    <property type="component" value="Unassembled WGS sequence"/>
</dbReference>
<dbReference type="GO" id="GO:0042148">
    <property type="term" value="P:DNA strand invasion"/>
    <property type="evidence" value="ECO:0007669"/>
    <property type="project" value="TreeGrafter"/>
</dbReference>
<keyword evidence="2" id="KW-0539">Nucleus</keyword>
<dbReference type="Gene3D" id="3.40.50.300">
    <property type="entry name" value="P-loop containing nucleotide triphosphate hydrolases"/>
    <property type="match status" value="1"/>
</dbReference>
<reference evidence="5" key="1">
    <citation type="submission" date="2021-12" db="EMBL/GenBank/DDBJ databases">
        <title>Black yeast isolated from Biological Soil Crust.</title>
        <authorList>
            <person name="Kurbessoian T."/>
        </authorList>
    </citation>
    <scope>NUCLEOTIDE SEQUENCE</scope>
    <source>
        <strain evidence="5">CCFEE 5208</strain>
    </source>
</reference>
<dbReference type="GO" id="GO:0005815">
    <property type="term" value="C:microtubule organizing center"/>
    <property type="evidence" value="ECO:0007669"/>
    <property type="project" value="TreeGrafter"/>
</dbReference>
<dbReference type="GO" id="GO:0000723">
    <property type="term" value="P:telomere maintenance"/>
    <property type="evidence" value="ECO:0007669"/>
    <property type="project" value="TreeGrafter"/>
</dbReference>
<dbReference type="InterPro" id="IPR027417">
    <property type="entry name" value="P-loop_NTPase"/>
</dbReference>
<dbReference type="GO" id="GO:0000400">
    <property type="term" value="F:four-way junction DNA binding"/>
    <property type="evidence" value="ECO:0007669"/>
    <property type="project" value="TreeGrafter"/>
</dbReference>
<dbReference type="PANTHER" id="PTHR46457">
    <property type="entry name" value="DNA REPAIR PROTEIN RAD51 HOMOLOG 4"/>
    <property type="match status" value="1"/>
</dbReference>
<dbReference type="GO" id="GO:0033063">
    <property type="term" value="C:Rad51B-Rad51C-Rad51D-XRCC2 complex"/>
    <property type="evidence" value="ECO:0007669"/>
    <property type="project" value="TreeGrafter"/>
</dbReference>
<feature type="region of interest" description="Disordered" evidence="3">
    <location>
        <begin position="161"/>
        <end position="192"/>
    </location>
</feature>
<sequence length="347" mass="37321">MTAPAEPILASTLWTLHLATQDTTADNPVPGHKRHSTGLPSLDGALEGGFDYGSISCISAEPNSGSGDIMFAVLVSHLLSDLGATATVIDITLSFDLRRLHGKLVHALQLRGRDTGEAMSVLERLKIMKIFDFVGLTESVVEVRESLEGHSTCSPAHVLRQAAPRGTVGDSEDEDEMLDAPTLPSTVPRDGSKSTLNPSLLIIDSISQVAAPLIKSNYVQGHALLTSFIRSLAHLTRTHCLCTLLLNGTTTYSQSKEDTPSIFSSCTLRPALGKTFAYMLDLHLLVHVIPKTAADARLVYGSKHEGKSEQEAELVEVIEVLQDRHGSRVGKWTALTLDTSSNLAELL</sequence>
<comment type="caution">
    <text evidence="5">The sequence shown here is derived from an EMBL/GenBank/DDBJ whole genome shotgun (WGS) entry which is preliminary data.</text>
</comment>
<dbReference type="GO" id="GO:0003697">
    <property type="term" value="F:single-stranded DNA binding"/>
    <property type="evidence" value="ECO:0007669"/>
    <property type="project" value="TreeGrafter"/>
</dbReference>
<evidence type="ECO:0000313" key="5">
    <source>
        <dbReference type="EMBL" id="KAK0326998.1"/>
    </source>
</evidence>
<accession>A0AAN6JEA8</accession>
<keyword evidence="4" id="KW-0732">Signal</keyword>
<evidence type="ECO:0000256" key="3">
    <source>
        <dbReference type="SAM" id="MobiDB-lite"/>
    </source>
</evidence>
<feature type="chain" id="PRO_5042816037" description="DNA recombination and repair protein Rad51-like C-terminal domain-containing protein" evidence="4">
    <location>
        <begin position="26"/>
        <end position="347"/>
    </location>
</feature>
<dbReference type="PANTHER" id="PTHR46457:SF1">
    <property type="entry name" value="DNA REPAIR PROTEIN RAD51 HOMOLOG 4"/>
    <property type="match status" value="1"/>
</dbReference>
<evidence type="ECO:0000256" key="1">
    <source>
        <dbReference type="ARBA" id="ARBA00004123"/>
    </source>
</evidence>
<dbReference type="EMBL" id="JASUXU010000003">
    <property type="protein sequence ID" value="KAK0326998.1"/>
    <property type="molecule type" value="Genomic_DNA"/>
</dbReference>
<gene>
    <name evidence="5" type="ORF">LTR82_001758</name>
</gene>
<evidence type="ECO:0000313" key="6">
    <source>
        <dbReference type="Proteomes" id="UP001168146"/>
    </source>
</evidence>
<organism evidence="5 6">
    <name type="scientific">Friedmanniomyces endolithicus</name>
    <dbReference type="NCBI Taxonomy" id="329885"/>
    <lineage>
        <taxon>Eukaryota</taxon>
        <taxon>Fungi</taxon>
        <taxon>Dikarya</taxon>
        <taxon>Ascomycota</taxon>
        <taxon>Pezizomycotina</taxon>
        <taxon>Dothideomycetes</taxon>
        <taxon>Dothideomycetidae</taxon>
        <taxon>Mycosphaerellales</taxon>
        <taxon>Teratosphaeriaceae</taxon>
        <taxon>Friedmanniomyces</taxon>
    </lineage>
</organism>
<protein>
    <recommendedName>
        <fullName evidence="7">DNA recombination and repair protein Rad51-like C-terminal domain-containing protein</fullName>
    </recommendedName>
</protein>
<dbReference type="SUPFAM" id="SSF52540">
    <property type="entry name" value="P-loop containing nucleoside triphosphate hydrolases"/>
    <property type="match status" value="1"/>
</dbReference>
<evidence type="ECO:0008006" key="7">
    <source>
        <dbReference type="Google" id="ProtNLM"/>
    </source>
</evidence>
<feature type="signal peptide" evidence="4">
    <location>
        <begin position="1"/>
        <end position="25"/>
    </location>
</feature>
<proteinExistence type="predicted"/>
<dbReference type="InterPro" id="IPR051988">
    <property type="entry name" value="HRR_RAD51_Paralog"/>
</dbReference>
<dbReference type="GO" id="GO:0008094">
    <property type="term" value="F:ATP-dependent activity, acting on DNA"/>
    <property type="evidence" value="ECO:0007669"/>
    <property type="project" value="TreeGrafter"/>
</dbReference>
<name>A0AAN6JEA8_9PEZI</name>
<dbReference type="AlphaFoldDB" id="A0AAN6JEA8"/>
<evidence type="ECO:0000256" key="4">
    <source>
        <dbReference type="SAM" id="SignalP"/>
    </source>
</evidence>
<comment type="subcellular location">
    <subcellularLocation>
        <location evidence="1">Nucleus</location>
    </subcellularLocation>
</comment>
<dbReference type="GO" id="GO:0005657">
    <property type="term" value="C:replication fork"/>
    <property type="evidence" value="ECO:0007669"/>
    <property type="project" value="TreeGrafter"/>
</dbReference>
<dbReference type="GO" id="GO:0000724">
    <property type="term" value="P:double-strand break repair via homologous recombination"/>
    <property type="evidence" value="ECO:0007669"/>
    <property type="project" value="TreeGrafter"/>
</dbReference>
<evidence type="ECO:0000256" key="2">
    <source>
        <dbReference type="ARBA" id="ARBA00023242"/>
    </source>
</evidence>
<dbReference type="GO" id="GO:0007131">
    <property type="term" value="P:reciprocal meiotic recombination"/>
    <property type="evidence" value="ECO:0007669"/>
    <property type="project" value="TreeGrafter"/>
</dbReference>